<organism evidence="3">
    <name type="scientific">Echinostoma caproni</name>
    <dbReference type="NCBI Taxonomy" id="27848"/>
    <lineage>
        <taxon>Eukaryota</taxon>
        <taxon>Metazoa</taxon>
        <taxon>Spiralia</taxon>
        <taxon>Lophotrochozoa</taxon>
        <taxon>Platyhelminthes</taxon>
        <taxon>Trematoda</taxon>
        <taxon>Digenea</taxon>
        <taxon>Plagiorchiida</taxon>
        <taxon>Echinostomata</taxon>
        <taxon>Echinostomatoidea</taxon>
        <taxon>Echinostomatidae</taxon>
        <taxon>Echinostoma</taxon>
    </lineage>
</organism>
<gene>
    <name evidence="1" type="ORF">ECPE_LOCUS12680</name>
</gene>
<protein>
    <submittedName>
        <fullName evidence="3">PH domain-containing protein</fullName>
    </submittedName>
</protein>
<keyword evidence="2" id="KW-1185">Reference proteome</keyword>
<reference evidence="1 2" key="2">
    <citation type="submission" date="2018-11" db="EMBL/GenBank/DDBJ databases">
        <authorList>
            <consortium name="Pathogen Informatics"/>
        </authorList>
    </citation>
    <scope>NUCLEOTIDE SEQUENCE [LARGE SCALE GENOMIC DNA]</scope>
    <source>
        <strain evidence="1 2">Egypt</strain>
    </source>
</reference>
<dbReference type="WBParaSite" id="ECPE_0001271601-mRNA-1">
    <property type="protein sequence ID" value="ECPE_0001271601-mRNA-1"/>
    <property type="gene ID" value="ECPE_0001271601"/>
</dbReference>
<dbReference type="AlphaFoldDB" id="A0A183B0E5"/>
<reference evidence="3" key="1">
    <citation type="submission" date="2016-06" db="UniProtKB">
        <authorList>
            <consortium name="WormBaseParasite"/>
        </authorList>
    </citation>
    <scope>IDENTIFICATION</scope>
</reference>
<dbReference type="Proteomes" id="UP000272942">
    <property type="component" value="Unassembled WGS sequence"/>
</dbReference>
<evidence type="ECO:0000313" key="3">
    <source>
        <dbReference type="WBParaSite" id="ECPE_0001271601-mRNA-1"/>
    </source>
</evidence>
<evidence type="ECO:0000313" key="1">
    <source>
        <dbReference type="EMBL" id="VDP89952.1"/>
    </source>
</evidence>
<accession>A0A183B0E5</accession>
<dbReference type="EMBL" id="UZAN01053387">
    <property type="protein sequence ID" value="VDP89952.1"/>
    <property type="molecule type" value="Genomic_DNA"/>
</dbReference>
<name>A0A183B0E5_9TREM</name>
<sequence length="171" mass="19498">MSEFSSPAKEFARLFGPFAEVWGKAGDRVTVLKDPTAHGSGKIRTYRRFRRLGITGTTLCSQAAVNISGRCGDQFVIEGTYKLVMYFDLPDDVDTLVVTLRRQLAGPKTALEYQEEFYMRQQRPEESLMDYMGSVRRLARLAYSTYAVEERNAHVLDRFLAGLREPRAKDE</sequence>
<evidence type="ECO:0000313" key="2">
    <source>
        <dbReference type="Proteomes" id="UP000272942"/>
    </source>
</evidence>
<proteinExistence type="predicted"/>